<dbReference type="Proteomes" id="UP000681722">
    <property type="component" value="Unassembled WGS sequence"/>
</dbReference>
<dbReference type="Proteomes" id="UP000663829">
    <property type="component" value="Unassembled WGS sequence"/>
</dbReference>
<reference evidence="1" key="1">
    <citation type="submission" date="2021-02" db="EMBL/GenBank/DDBJ databases">
        <authorList>
            <person name="Nowell W R."/>
        </authorList>
    </citation>
    <scope>NUCLEOTIDE SEQUENCE</scope>
</reference>
<evidence type="ECO:0000313" key="2">
    <source>
        <dbReference type="EMBL" id="CAF4392455.1"/>
    </source>
</evidence>
<keyword evidence="3" id="KW-1185">Reference proteome</keyword>
<organism evidence="1 3">
    <name type="scientific">Didymodactylos carnosus</name>
    <dbReference type="NCBI Taxonomy" id="1234261"/>
    <lineage>
        <taxon>Eukaryota</taxon>
        <taxon>Metazoa</taxon>
        <taxon>Spiralia</taxon>
        <taxon>Gnathifera</taxon>
        <taxon>Rotifera</taxon>
        <taxon>Eurotatoria</taxon>
        <taxon>Bdelloidea</taxon>
        <taxon>Philodinida</taxon>
        <taxon>Philodinidae</taxon>
        <taxon>Didymodactylos</taxon>
    </lineage>
</organism>
<dbReference type="EMBL" id="CAJOBC010090569">
    <property type="protein sequence ID" value="CAF4392455.1"/>
    <property type="molecule type" value="Genomic_DNA"/>
</dbReference>
<comment type="caution">
    <text evidence="1">The sequence shown here is derived from an EMBL/GenBank/DDBJ whole genome shotgun (WGS) entry which is preliminary data.</text>
</comment>
<gene>
    <name evidence="1" type="ORF">GPM918_LOCUS38168</name>
    <name evidence="2" type="ORF">SRO942_LOCUS38967</name>
</gene>
<evidence type="ECO:0000313" key="1">
    <source>
        <dbReference type="EMBL" id="CAF1533059.1"/>
    </source>
</evidence>
<protein>
    <submittedName>
        <fullName evidence="1">Uncharacterized protein</fullName>
    </submittedName>
</protein>
<accession>A0A815VHQ2</accession>
<evidence type="ECO:0000313" key="3">
    <source>
        <dbReference type="Proteomes" id="UP000663829"/>
    </source>
</evidence>
<name>A0A815VHQ2_9BILA</name>
<proteinExistence type="predicted"/>
<dbReference type="AlphaFoldDB" id="A0A815VHQ2"/>
<dbReference type="EMBL" id="CAJNOQ010024983">
    <property type="protein sequence ID" value="CAF1533059.1"/>
    <property type="molecule type" value="Genomic_DNA"/>
</dbReference>
<sequence length="545" mass="62826">MFNQLYSLIKNAKARKRTNDDVKILFDSYIKEQGNNVKDDKIEHLKLLIAHIHESYQKYEKDFIPPIYMIEQYFFNDIEETKNRLIRSQIQVAEEYSLTAEEKLRPFSLQSGYLTTVASIENPADITKILLSPEHCQDVLLISNILNDIIEQTKQQQQQSTIDIALLRESIQTLINNIDYDLSFFGVILTKVMKQLFHLTLILLLVQFNYDKKEMYLNEIKSNENELREYFVQSVTDTGQTRQSEYNVEKLCLNYVLCREMINVCDENNKILKEKTSCDLGIYLARMMMEPERSDFADIETILDDVSFFREDRVCYYIVKQLSDKKIKLIASRSIAGRLLLLRIVRILKCGRTTVKEAAYIQRLMSLITSVVPNVESAESDCVEVELLTYNTGTCPPLDWFGKITVGGTGHTLLIVGGYVYSFEGARGWTVGCIKQQYLDNNAFRYGIGQVLKISTSDAKQIQQTLASECNHGLYGIQGDCTYNTCKILQPYIKPIQPTWSPQKLFHNLAANDLVLETRHYRTMPHCHQLITQCGPLLYVPHAVI</sequence>